<feature type="domain" description="WSC" evidence="3">
    <location>
        <begin position="422"/>
        <end position="523"/>
    </location>
</feature>
<organism evidence="4 5">
    <name type="scientific">Polychaeton citri CBS 116435</name>
    <dbReference type="NCBI Taxonomy" id="1314669"/>
    <lineage>
        <taxon>Eukaryota</taxon>
        <taxon>Fungi</taxon>
        <taxon>Dikarya</taxon>
        <taxon>Ascomycota</taxon>
        <taxon>Pezizomycotina</taxon>
        <taxon>Dothideomycetes</taxon>
        <taxon>Dothideomycetidae</taxon>
        <taxon>Capnodiales</taxon>
        <taxon>Capnodiaceae</taxon>
        <taxon>Polychaeton</taxon>
    </lineage>
</organism>
<dbReference type="Proteomes" id="UP000799441">
    <property type="component" value="Unassembled WGS sequence"/>
</dbReference>
<gene>
    <name evidence="4" type="ORF">K431DRAFT_8483</name>
</gene>
<sequence>MRFSLTGAVLAASSLLSGITSAQQYQGEVIPNSLPTVLNSEITYFKIKDPRTTSKTPANLTLINYMSLNTSSKRPQDFKKIQRAVIVVHGLNRDPGTYEANMLSALSQVEKSAGLTTDNVAIMAPYFAGGADKNYGFPWDDTNGSTSSALVWYASQWSAGAINQYPSGRRTAGSFDVMDQVVQWFGNKTVFPNLKQIVVSGHSLGAQFVQRYAMVGKTATQLGISTPIAYWIGDPNSMVWPSLDRPLSTNSCPTYDEYREGFTDYLLYGGDVGPKRNMTYNLDLVDAGRPAILSNFQSKQIHWARALQDFGDQSDDCDAETTGKDRNERFFNFIKQFPVSCDNPAGGNCDTVDFVNAGHDGGALFASPAGRARLFLDNFDGTGKRAYDFGYPRIASYDDPYPDPSQSSQALIGTDNTAYSGGYTYQGCFSDQDTVQSIKTIRNNSYTGSLNTREYCISVCASGGYSIAGVENGNQCYCGNAVSSETAQVAETECSNSIIAVKCAGNSNQYCGGSNRIALFATGNITHSAPVKNPDTIGNYTNQGCYTEGANGVRALNGAGTTSNKMTMEYCANYCSAYKWFGVEYAQECYCANTLATTANKTADGECNMQCPGSDSEFCGAGNRLNVYMNPNWVAGSTGGGNTGGGNTGSGTTGPACPGSNNTVYTSNGKNFTVECGIDHSGGDLTSLSAQSLGACLDACAQNDKCVDVSLSGTACYLKSSLGKAVSAPGIVGGFLSSAASPSSTSSGSSTTPTGSATGSTTSTGTTTSTSAIATSSSISCPASNNTIYTSNSKNFTVECGIDHQGGDLTSLSASSLAACIDACAQNDKCVDVSLSGSACYLKSSLGKAISAPGVFGGYLNTAATSSTASSTVSATASSSSSSSATGTSTGTSTSGSSSSSSTASSSSSSTSASATPSAVSCPASNNTVYTAKSGQTFLIECDTDHQGGDIASQGVASFADCINACDANTKLLPPPP</sequence>
<feature type="region of interest" description="Disordered" evidence="1">
    <location>
        <begin position="740"/>
        <end position="768"/>
    </location>
</feature>
<evidence type="ECO:0000313" key="5">
    <source>
        <dbReference type="Proteomes" id="UP000799441"/>
    </source>
</evidence>
<evidence type="ECO:0000256" key="2">
    <source>
        <dbReference type="SAM" id="SignalP"/>
    </source>
</evidence>
<proteinExistence type="predicted"/>
<keyword evidence="2" id="KW-0732">Signal</keyword>
<dbReference type="PROSITE" id="PS51212">
    <property type="entry name" value="WSC"/>
    <property type="match status" value="2"/>
</dbReference>
<dbReference type="PANTHER" id="PTHR35560:SF3">
    <property type="entry name" value="PEPTIDASE S9 PROLYL OLIGOPEPTIDASE CATALYTIC DOMAIN-CONTAINING PROTEIN"/>
    <property type="match status" value="1"/>
</dbReference>
<keyword evidence="5" id="KW-1185">Reference proteome</keyword>
<dbReference type="InterPro" id="IPR002889">
    <property type="entry name" value="WSC_carb-bd"/>
</dbReference>
<comment type="caution">
    <text evidence="4">The sequence shown here is derived from an EMBL/GenBank/DDBJ whole genome shotgun (WGS) entry which is preliminary data.</text>
</comment>
<feature type="region of interest" description="Disordered" evidence="1">
    <location>
        <begin position="875"/>
        <end position="923"/>
    </location>
</feature>
<accession>A0A9P4QF93</accession>
<dbReference type="AlphaFoldDB" id="A0A9P4QF93"/>
<dbReference type="SMART" id="SM00321">
    <property type="entry name" value="WSC"/>
    <property type="match status" value="2"/>
</dbReference>
<feature type="signal peptide" evidence="2">
    <location>
        <begin position="1"/>
        <end position="22"/>
    </location>
</feature>
<dbReference type="PANTHER" id="PTHR35560">
    <property type="entry name" value="BLL0132 PROTEIN"/>
    <property type="match status" value="1"/>
</dbReference>
<dbReference type="SUPFAM" id="SSF53474">
    <property type="entry name" value="alpha/beta-Hydrolases"/>
    <property type="match status" value="1"/>
</dbReference>
<dbReference type="Gene3D" id="3.50.4.10">
    <property type="entry name" value="Hepatocyte Growth Factor"/>
    <property type="match status" value="2"/>
</dbReference>
<dbReference type="Gene3D" id="3.40.50.1820">
    <property type="entry name" value="alpha/beta hydrolase"/>
    <property type="match status" value="1"/>
</dbReference>
<feature type="domain" description="WSC" evidence="3">
    <location>
        <begin position="539"/>
        <end position="631"/>
    </location>
</feature>
<reference evidence="4" key="1">
    <citation type="journal article" date="2020" name="Stud. Mycol.">
        <title>101 Dothideomycetes genomes: a test case for predicting lifestyles and emergence of pathogens.</title>
        <authorList>
            <person name="Haridas S."/>
            <person name="Albert R."/>
            <person name="Binder M."/>
            <person name="Bloem J."/>
            <person name="Labutti K."/>
            <person name="Salamov A."/>
            <person name="Andreopoulos B."/>
            <person name="Baker S."/>
            <person name="Barry K."/>
            <person name="Bills G."/>
            <person name="Bluhm B."/>
            <person name="Cannon C."/>
            <person name="Castanera R."/>
            <person name="Culley D."/>
            <person name="Daum C."/>
            <person name="Ezra D."/>
            <person name="Gonzalez J."/>
            <person name="Henrissat B."/>
            <person name="Kuo A."/>
            <person name="Liang C."/>
            <person name="Lipzen A."/>
            <person name="Lutzoni F."/>
            <person name="Magnuson J."/>
            <person name="Mondo S."/>
            <person name="Nolan M."/>
            <person name="Ohm R."/>
            <person name="Pangilinan J."/>
            <person name="Park H.-J."/>
            <person name="Ramirez L."/>
            <person name="Alfaro M."/>
            <person name="Sun H."/>
            <person name="Tritt A."/>
            <person name="Yoshinaga Y."/>
            <person name="Zwiers L.-H."/>
            <person name="Turgeon B."/>
            <person name="Goodwin S."/>
            <person name="Spatafora J."/>
            <person name="Crous P."/>
            <person name="Grigoriev I."/>
        </authorList>
    </citation>
    <scope>NUCLEOTIDE SEQUENCE</scope>
    <source>
        <strain evidence="4">CBS 116435</strain>
    </source>
</reference>
<evidence type="ECO:0000259" key="3">
    <source>
        <dbReference type="PROSITE" id="PS51212"/>
    </source>
</evidence>
<dbReference type="InterPro" id="IPR003609">
    <property type="entry name" value="Pan_app"/>
</dbReference>
<dbReference type="InterPro" id="IPR029058">
    <property type="entry name" value="AB_hydrolase_fold"/>
</dbReference>
<feature type="chain" id="PRO_5040432227" evidence="2">
    <location>
        <begin position="23"/>
        <end position="977"/>
    </location>
</feature>
<dbReference type="OrthoDB" id="2019572at2759"/>
<dbReference type="Pfam" id="PF01822">
    <property type="entry name" value="WSC"/>
    <property type="match status" value="2"/>
</dbReference>
<evidence type="ECO:0000313" key="4">
    <source>
        <dbReference type="EMBL" id="KAF2723831.1"/>
    </source>
</evidence>
<evidence type="ECO:0000256" key="1">
    <source>
        <dbReference type="SAM" id="MobiDB-lite"/>
    </source>
</evidence>
<dbReference type="EMBL" id="MU003774">
    <property type="protein sequence ID" value="KAF2723831.1"/>
    <property type="molecule type" value="Genomic_DNA"/>
</dbReference>
<protein>
    <submittedName>
        <fullName evidence="4">WSC-domain-containing protein</fullName>
    </submittedName>
</protein>
<name>A0A9P4QF93_9PEZI</name>
<dbReference type="Pfam" id="PF14295">
    <property type="entry name" value="PAN_4"/>
    <property type="match status" value="3"/>
</dbReference>